<dbReference type="EMBL" id="JAWRVG010000010">
    <property type="protein sequence ID" value="KAK4077748.1"/>
    <property type="molecule type" value="Genomic_DNA"/>
</dbReference>
<reference evidence="2" key="1">
    <citation type="submission" date="2023-11" db="EMBL/GenBank/DDBJ databases">
        <title>The genome sequences of three competitors of mushroom-forming fungi.</title>
        <authorList>
            <person name="Beijen E."/>
            <person name="Ohm R.A."/>
        </authorList>
    </citation>
    <scope>NUCLEOTIDE SEQUENCE</scope>
    <source>
        <strain evidence="2">CBS 100526</strain>
    </source>
</reference>
<organism evidence="2 3">
    <name type="scientific">Trichoderma aggressivum f. europaeum</name>
    <dbReference type="NCBI Taxonomy" id="173218"/>
    <lineage>
        <taxon>Eukaryota</taxon>
        <taxon>Fungi</taxon>
        <taxon>Dikarya</taxon>
        <taxon>Ascomycota</taxon>
        <taxon>Pezizomycotina</taxon>
        <taxon>Sordariomycetes</taxon>
        <taxon>Hypocreomycetidae</taxon>
        <taxon>Hypocreales</taxon>
        <taxon>Hypocreaceae</taxon>
        <taxon>Trichoderma</taxon>
    </lineage>
</organism>
<sequence>MQLTSSVIAALGFAITAAADSVICFPQPSQNITLPQSILDLDTSVKLNWATTLCNQLTFPADGVESALTTLEDGIEAPEDGHLYGVELNVQEIRTVDNCIVNAHSIFSGACPGGALLTLSGPLTQFAIIAKLN</sequence>
<keyword evidence="1" id="KW-0732">Signal</keyword>
<feature type="chain" id="PRO_5041925979" description="Ecp2 effector protein domain-containing protein" evidence="1">
    <location>
        <begin position="20"/>
        <end position="133"/>
    </location>
</feature>
<keyword evidence="3" id="KW-1185">Reference proteome</keyword>
<dbReference type="RefSeq" id="XP_062757431.1">
    <property type="nucleotide sequence ID" value="XM_062897735.1"/>
</dbReference>
<dbReference type="AlphaFoldDB" id="A0AAE1M6T9"/>
<comment type="caution">
    <text evidence="2">The sequence shown here is derived from an EMBL/GenBank/DDBJ whole genome shotgun (WGS) entry which is preliminary data.</text>
</comment>
<dbReference type="GeneID" id="87917640"/>
<feature type="signal peptide" evidence="1">
    <location>
        <begin position="1"/>
        <end position="19"/>
    </location>
</feature>
<evidence type="ECO:0008006" key="4">
    <source>
        <dbReference type="Google" id="ProtNLM"/>
    </source>
</evidence>
<evidence type="ECO:0000256" key="1">
    <source>
        <dbReference type="SAM" id="SignalP"/>
    </source>
</evidence>
<protein>
    <recommendedName>
        <fullName evidence="4">Ecp2 effector protein domain-containing protein</fullName>
    </recommendedName>
</protein>
<evidence type="ECO:0000313" key="2">
    <source>
        <dbReference type="EMBL" id="KAK4077748.1"/>
    </source>
</evidence>
<proteinExistence type="predicted"/>
<gene>
    <name evidence="2" type="ORF">Triagg1_3442</name>
</gene>
<name>A0AAE1M6T9_9HYPO</name>
<evidence type="ECO:0000313" key="3">
    <source>
        <dbReference type="Proteomes" id="UP001273209"/>
    </source>
</evidence>
<dbReference type="Proteomes" id="UP001273209">
    <property type="component" value="Unassembled WGS sequence"/>
</dbReference>
<accession>A0AAE1M6T9</accession>